<feature type="transmembrane region" description="Helical" evidence="1">
    <location>
        <begin position="455"/>
        <end position="474"/>
    </location>
</feature>
<reference evidence="2" key="1">
    <citation type="submission" date="2021-02" db="EMBL/GenBank/DDBJ databases">
        <authorList>
            <person name="Nowell W R."/>
        </authorList>
    </citation>
    <scope>NUCLEOTIDE SEQUENCE</scope>
</reference>
<gene>
    <name evidence="2" type="ORF">XDN619_LOCUS17693</name>
</gene>
<feature type="transmembrane region" description="Helical" evidence="1">
    <location>
        <begin position="38"/>
        <end position="56"/>
    </location>
</feature>
<dbReference type="AlphaFoldDB" id="A0A816TFU0"/>
<keyword evidence="1" id="KW-1133">Transmembrane helix</keyword>
<evidence type="ECO:0000313" key="3">
    <source>
        <dbReference type="Proteomes" id="UP000663887"/>
    </source>
</evidence>
<accession>A0A816TFU0</accession>
<evidence type="ECO:0000313" key="2">
    <source>
        <dbReference type="EMBL" id="CAF2095908.1"/>
    </source>
</evidence>
<sequence>MILRAGFQYLRNLNLFPSNSPTIIDSHTLQNQIISTRLFILSFCLSLAILITYTSIVTTTKTLTLKQPTSNQYAQLYDKYQASITCPCTQISIDYGIFIHVNYTLHQVCTSAFVTDDWLTYLSNTVAGRVFNSRDFRVTSRTAFTALRSLCKLVNNTFQNTMIRFYATQFVSNNVIPIRLLESQVHSLTNQLQFSIKNDFSLSLSIVRQMIAANVLMSVLQTNVYMYTQSGNPFPFTVFKPYGNCSCSISAECIGSSAFYNGLGSTVLSFVRGMYIGCYVLEALLQSSLECFYDPICFNSVMSYLNSTVIWNGTVMNRTTPSRFLTTSTVGDILDELMIEIWNWTLKFDDYFAQCRPIACSYTVKARNDAIYIMTILIGLVGGLVTALKLAVPNLVNFTRKKKEQQLKFRSTNRQSTSMILRAGFQYLRNFNLFPSNSPTTIDSRTMKDQIISTHLFILSFCLSLAILIVYTSLATATKTLTLKQPTSDQYAQLYDKYQASITCPCTQISIDYGIFIHVNYTLHQVCTSAFVTKDWVTYLRIARGTQFLSVFDFRLTSQFTFPVLRSLCQLVNDAILNSLAHFYVTQYVSGYVIPSSLLESQAQALVNELRASTINEFSGSLDIVRQTTQANALHSALQSNAYNYLVPGYTYINIWPMFYGNCSCETSPECSTSSAFYDGPTVSVLSLVRGMRTGCYILEALLQSCLECFFDPICFDSLISYLNSTVIWNGTVMNRTAPSRFLTTSTVGDILDELMIEIWNWTLTFDDYFEECRPIACSYTVTTRNDVINIVTTLIGLVGGLVTGLKLIVPNLVIAVYYVLRKRKRRVCEINVVANDLHEVSHDIRSVK</sequence>
<feature type="transmembrane region" description="Helical" evidence="1">
    <location>
        <begin position="795"/>
        <end position="821"/>
    </location>
</feature>
<comment type="caution">
    <text evidence="2">The sequence shown here is derived from an EMBL/GenBank/DDBJ whole genome shotgun (WGS) entry which is preliminary data.</text>
</comment>
<keyword evidence="1" id="KW-0472">Membrane</keyword>
<dbReference type="Proteomes" id="UP000663887">
    <property type="component" value="Unassembled WGS sequence"/>
</dbReference>
<organism evidence="2 3">
    <name type="scientific">Rotaria magnacalcarata</name>
    <dbReference type="NCBI Taxonomy" id="392030"/>
    <lineage>
        <taxon>Eukaryota</taxon>
        <taxon>Metazoa</taxon>
        <taxon>Spiralia</taxon>
        <taxon>Gnathifera</taxon>
        <taxon>Rotifera</taxon>
        <taxon>Eurotatoria</taxon>
        <taxon>Bdelloidea</taxon>
        <taxon>Philodinida</taxon>
        <taxon>Philodinidae</taxon>
        <taxon>Rotaria</taxon>
    </lineage>
</organism>
<feature type="transmembrane region" description="Helical" evidence="1">
    <location>
        <begin position="370"/>
        <end position="392"/>
    </location>
</feature>
<dbReference type="EMBL" id="CAJNRG010007540">
    <property type="protein sequence ID" value="CAF2095908.1"/>
    <property type="molecule type" value="Genomic_DNA"/>
</dbReference>
<keyword evidence="1" id="KW-0812">Transmembrane</keyword>
<evidence type="ECO:0000256" key="1">
    <source>
        <dbReference type="SAM" id="Phobius"/>
    </source>
</evidence>
<proteinExistence type="predicted"/>
<protein>
    <submittedName>
        <fullName evidence="2">Uncharacterized protein</fullName>
    </submittedName>
</protein>
<name>A0A816TFU0_9BILA</name>